<protein>
    <submittedName>
        <fullName evidence="2">YdbH domain-containing protein</fullName>
    </submittedName>
</protein>
<evidence type="ECO:0000313" key="3">
    <source>
        <dbReference type="Proteomes" id="UP001203423"/>
    </source>
</evidence>
<gene>
    <name evidence="2" type="ORF">L2764_01815</name>
</gene>
<accession>A0ABT0L6Q1</accession>
<name>A0ABT0L6Q1_9GAMM</name>
<dbReference type="Proteomes" id="UP001203423">
    <property type="component" value="Unassembled WGS sequence"/>
</dbReference>
<comment type="caution">
    <text evidence="2">The sequence shown here is derived from an EMBL/GenBank/DDBJ whole genome shotgun (WGS) entry which is preliminary data.</text>
</comment>
<evidence type="ECO:0000256" key="1">
    <source>
        <dbReference type="SAM" id="Phobius"/>
    </source>
</evidence>
<reference evidence="2 3" key="1">
    <citation type="submission" date="2022-01" db="EMBL/GenBank/DDBJ databases">
        <title>Whole genome-based taxonomy of the Shewanellaceae.</title>
        <authorList>
            <person name="Martin-Rodriguez A.J."/>
        </authorList>
    </citation>
    <scope>NUCLEOTIDE SEQUENCE [LARGE SCALE GENOMIC DNA]</scope>
    <source>
        <strain evidence="2 3">DSM 17177</strain>
    </source>
</reference>
<keyword evidence="3" id="KW-1185">Reference proteome</keyword>
<keyword evidence="1" id="KW-0812">Transmembrane</keyword>
<sequence>MKRRFVFSFFTVFAFIIGLFIVASFNVERLMKSTINHYLAPFDTQVTQVEVSPRSLTQWSIPTLSLKINQNRVQLKNIDIHFKTDTSLFQLSAADLSQIDIHQADIEIETTAFKQRLTQWLFTEPNTAPANPVFSFNKLDASLALWLTQLPQLNIGKTRFHLHQATPADNIKYSDKNTGIETWESSQASDGSNVDIPQFNLDYLHLNQGKLTAELSIKNKSLLSINATLMPKQWQVSSTLSLTQLDRVLSTLKTMMTSLSSHSDPSKKDVFSQWYSSLNASAFPHSGSLYSQLTLQFPNATDINVVNTSVANINAANTKAANTKTTDSSTTHSNLYHTRINLQSVHQLCDANFNFPPSMLKEISSSLNTVNLTQADDIPLLIASLADTKPQEEQKHKQGQCQTPDLDFSVSGPIQNLNLSIQPASLTLSPNDAQIAALVSRFELPPELLSLLSLFNNNDHQESLSHGEASPLLSLTIERPLTLNLASKQLSLPQTRAEIDLARLKAVVHVSDLVITPKKEHKITSTPSITTSSITDISVLPPITAKWVIAVDQKYPMTLNTQTFRAPSVTAQARSNMSSYDLSIDRYKLSSRGAFTQQKNDNLIQYLIQFDSPITMNTGQITLDETPTVVLATNAKDSAHTKQAHFIQFDAAKSQFTIAAGSTLLYQPNKQIELTLSPAHVDIAQASTLLQTRTVTKKPSSLTATHATPAEPSDEVNIMDYQGSAAHLHLGLSKPVILTHSLQPLVTQHDTQATDSSEKIDKEIVDKKTINAGYLKAPALNHLLASLATPMNEQLTVIVDQLLVNKVAHQSSIHPKINTLVQQKGKNKVQEIIRLKQAKLTQSIHVEKKLISTQEAWQLNALALSSEHQLHLDPTTSPTLLTGKWRFTQPLNELVLLLKETSTTPLDVDVTGMSHFQLNYQQNQQNQQKTLSDKWTFTLAANLNDIAGQFNQLPFEGGTLHATCHYALPYEQAKYNINDENRSPLDCSTLNLSMAAFNPGIMITELNIQAKLAPLSQPSLSSPIISPENHQSAWQALWKQLGLNHTQLQLSLKGDTLEGQLQIPKFILNTKGDTEADILLQGVSLKQLLTLHPVTGVYADGIFDAVLPVIYNQGKLRISGGELIARPPGGLIAINGNPSVEQMKLSQPYLDFAFSALQHLEYSELSSHFDMDPNGDAILKAQVKGQSEGIERPIHFNYTQEENLLQLLRSLQISGKLQTQIEQAMQSPKK</sequence>
<dbReference type="InterPro" id="IPR021730">
    <property type="entry name" value="YdbH"/>
</dbReference>
<proteinExistence type="predicted"/>
<feature type="transmembrane region" description="Helical" evidence="1">
    <location>
        <begin position="7"/>
        <end position="27"/>
    </location>
</feature>
<dbReference type="RefSeq" id="WP_248938535.1">
    <property type="nucleotide sequence ID" value="NZ_JAKIKS010000003.1"/>
</dbReference>
<dbReference type="Pfam" id="PF11739">
    <property type="entry name" value="YdbH-like"/>
    <property type="match status" value="2"/>
</dbReference>
<keyword evidence="1" id="KW-0472">Membrane</keyword>
<organism evidence="2 3">
    <name type="scientific">Shewanella surugensis</name>
    <dbReference type="NCBI Taxonomy" id="212020"/>
    <lineage>
        <taxon>Bacteria</taxon>
        <taxon>Pseudomonadati</taxon>
        <taxon>Pseudomonadota</taxon>
        <taxon>Gammaproteobacteria</taxon>
        <taxon>Alteromonadales</taxon>
        <taxon>Shewanellaceae</taxon>
        <taxon>Shewanella</taxon>
    </lineage>
</organism>
<evidence type="ECO:0000313" key="2">
    <source>
        <dbReference type="EMBL" id="MCL1123249.1"/>
    </source>
</evidence>
<dbReference type="EMBL" id="JAKIKS010000003">
    <property type="protein sequence ID" value="MCL1123249.1"/>
    <property type="molecule type" value="Genomic_DNA"/>
</dbReference>
<keyword evidence="1" id="KW-1133">Transmembrane helix</keyword>